<evidence type="ECO:0000256" key="1">
    <source>
        <dbReference type="SAM" id="Coils"/>
    </source>
</evidence>
<dbReference type="EMBL" id="JAKIJS010000001">
    <property type="protein sequence ID" value="MCF6136176.1"/>
    <property type="molecule type" value="Genomic_DNA"/>
</dbReference>
<dbReference type="InterPro" id="IPR035945">
    <property type="entry name" value="YhaI-like_sf"/>
</dbReference>
<gene>
    <name evidence="2" type="ORF">L2716_00450</name>
</gene>
<sequence>MNRSEEEKMERLMYYQQIMVDTIDPKRFPWYRFIVEAELGKDEVKEVYQLMKELEKEKESLREAGMVDQTSLLLHYVGMLNSTLNPFTTASALKQQGMFVDITAELLEMMKENESPTK</sequence>
<dbReference type="SUPFAM" id="SSF109915">
    <property type="entry name" value="Hypothetical protein YhaI"/>
    <property type="match status" value="1"/>
</dbReference>
<dbReference type="Pfam" id="PF08963">
    <property type="entry name" value="DUF1878"/>
    <property type="match status" value="1"/>
</dbReference>
<evidence type="ECO:0000313" key="3">
    <source>
        <dbReference type="Proteomes" id="UP001649381"/>
    </source>
</evidence>
<comment type="caution">
    <text evidence="2">The sequence shown here is derived from an EMBL/GenBank/DDBJ whole genome shotgun (WGS) entry which is preliminary data.</text>
</comment>
<organism evidence="2 3">
    <name type="scientific">Pseudalkalibacillus berkeleyi</name>
    <dbReference type="NCBI Taxonomy" id="1069813"/>
    <lineage>
        <taxon>Bacteria</taxon>
        <taxon>Bacillati</taxon>
        <taxon>Bacillota</taxon>
        <taxon>Bacilli</taxon>
        <taxon>Bacillales</taxon>
        <taxon>Fictibacillaceae</taxon>
        <taxon>Pseudalkalibacillus</taxon>
    </lineage>
</organism>
<proteinExistence type="predicted"/>
<dbReference type="Proteomes" id="UP001649381">
    <property type="component" value="Unassembled WGS sequence"/>
</dbReference>
<dbReference type="InterPro" id="IPR015058">
    <property type="entry name" value="DUF1878"/>
</dbReference>
<name>A0ABS9GWZ9_9BACL</name>
<dbReference type="Gene3D" id="1.10.3750.10">
    <property type="entry name" value="YhaI-like"/>
    <property type="match status" value="1"/>
</dbReference>
<accession>A0ABS9GWZ9</accession>
<evidence type="ECO:0000313" key="2">
    <source>
        <dbReference type="EMBL" id="MCF6136176.1"/>
    </source>
</evidence>
<reference evidence="2 3" key="1">
    <citation type="submission" date="2022-01" db="EMBL/GenBank/DDBJ databases">
        <title>Alkalihalobacillus sp. EGI L200015, a novel bacterium isolated from a salt lake sediment.</title>
        <authorList>
            <person name="Gao L."/>
            <person name="Fang B.-Z."/>
            <person name="Li W.-J."/>
        </authorList>
    </citation>
    <scope>NUCLEOTIDE SEQUENCE [LARGE SCALE GENOMIC DNA]</scope>
    <source>
        <strain evidence="2 3">KCTC 12718</strain>
    </source>
</reference>
<protein>
    <submittedName>
        <fullName evidence="2">YhaI family protein</fullName>
    </submittedName>
</protein>
<feature type="coiled-coil region" evidence="1">
    <location>
        <begin position="37"/>
        <end position="64"/>
    </location>
</feature>
<keyword evidence="3" id="KW-1185">Reference proteome</keyword>
<dbReference type="RefSeq" id="WP_236330420.1">
    <property type="nucleotide sequence ID" value="NZ_JAKIJS010000001.1"/>
</dbReference>
<keyword evidence="1" id="KW-0175">Coiled coil</keyword>